<evidence type="ECO:0000256" key="1">
    <source>
        <dbReference type="SAM" id="SignalP"/>
    </source>
</evidence>
<evidence type="ECO:0008006" key="4">
    <source>
        <dbReference type="Google" id="ProtNLM"/>
    </source>
</evidence>
<accession>A0A3D8J099</accession>
<reference evidence="2 3" key="1">
    <citation type="submission" date="2018-04" db="EMBL/GenBank/DDBJ databases">
        <title>Novel Campyloabacter and Helicobacter Species and Strains.</title>
        <authorList>
            <person name="Mannion A.J."/>
            <person name="Shen Z."/>
            <person name="Fox J.G."/>
        </authorList>
    </citation>
    <scope>NUCLEOTIDE SEQUENCE [LARGE SCALE GENOMIC DNA]</scope>
    <source>
        <strain evidence="2 3">MIT 04-9366</strain>
    </source>
</reference>
<feature type="signal peptide" evidence="1">
    <location>
        <begin position="1"/>
        <end position="17"/>
    </location>
</feature>
<name>A0A3D8J099_9HELI</name>
<dbReference type="AlphaFoldDB" id="A0A3D8J099"/>
<protein>
    <recommendedName>
        <fullName evidence="4">Autotransporter domain-containing protein</fullName>
    </recommendedName>
</protein>
<proteinExistence type="predicted"/>
<dbReference type="EMBL" id="NXLV01000005">
    <property type="protein sequence ID" value="RDU70918.1"/>
    <property type="molecule type" value="Genomic_DNA"/>
</dbReference>
<comment type="caution">
    <text evidence="2">The sequence shown here is derived from an EMBL/GenBank/DDBJ whole genome shotgun (WGS) entry which is preliminary data.</text>
</comment>
<keyword evidence="1" id="KW-0732">Signal</keyword>
<dbReference type="OrthoDB" id="5320029at2"/>
<sequence>MKKSLLPLLFFGSFALAQSNLVSSQTLADATLESNGKKKTLIEKIKEKELELQVPRETVPVPTSNYPIKTSIPKTAYYLPMLQTLLHIEPGTLPNPIGFSVIGSYTVETYRVKKFKGQMGANLGSSVSSGVNDALTKIQSATSSVPTIQTFLNDGSLFGYQTKILGQTVTTAGLITAGNGCKTESGLCTATDNREAFFSDLATTLNNAFGTGEKEWELSDGTIRAVTGAVGGKFDIYLFPFMNLFVTAAYIRMEQETNVGTATIPLDNPLVLSELLDGRLSSLVSNTTISSVSFNVGSIKNILNGYVVMGGTNLAIGYKGFFASCMLSGGYVQLDDWQNNVKGFVQKPLMYIAPRVGYTYEGIFTMHVGVQRIELFGSTKGKDLSASTGGLVQGYSVELDKFPVNFLAGAQFMPMRDFGISIEYVGSPDTSGVNAEIAYRF</sequence>
<evidence type="ECO:0000313" key="2">
    <source>
        <dbReference type="EMBL" id="RDU70918.1"/>
    </source>
</evidence>
<dbReference type="RefSeq" id="WP_115569407.1">
    <property type="nucleotide sequence ID" value="NZ_NXLV01000005.1"/>
</dbReference>
<gene>
    <name evidence="2" type="ORF">CQA58_03840</name>
</gene>
<evidence type="ECO:0000313" key="3">
    <source>
        <dbReference type="Proteomes" id="UP000257045"/>
    </source>
</evidence>
<organism evidence="2 3">
    <name type="scientific">Helicobacter brantae</name>
    <dbReference type="NCBI Taxonomy" id="375927"/>
    <lineage>
        <taxon>Bacteria</taxon>
        <taxon>Pseudomonadati</taxon>
        <taxon>Campylobacterota</taxon>
        <taxon>Epsilonproteobacteria</taxon>
        <taxon>Campylobacterales</taxon>
        <taxon>Helicobacteraceae</taxon>
        <taxon>Helicobacter</taxon>
    </lineage>
</organism>
<dbReference type="Proteomes" id="UP000257045">
    <property type="component" value="Unassembled WGS sequence"/>
</dbReference>
<keyword evidence="3" id="KW-1185">Reference proteome</keyword>
<feature type="chain" id="PRO_5017616019" description="Autotransporter domain-containing protein" evidence="1">
    <location>
        <begin position="18"/>
        <end position="441"/>
    </location>
</feature>